<gene>
    <name evidence="2" type="ORF">FDP41_000987</name>
</gene>
<feature type="compositionally biased region" description="Basic and acidic residues" evidence="1">
    <location>
        <begin position="310"/>
        <end position="327"/>
    </location>
</feature>
<dbReference type="OMA" id="PMKEYSS"/>
<name>A0A6A5BZS4_NAEFO</name>
<dbReference type="VEuPathDB" id="AmoebaDB:NF0013850"/>
<proteinExistence type="predicted"/>
<feature type="compositionally biased region" description="Low complexity" evidence="1">
    <location>
        <begin position="104"/>
        <end position="116"/>
    </location>
</feature>
<reference evidence="2 3" key="1">
    <citation type="journal article" date="2019" name="Sci. Rep.">
        <title>Nanopore sequencing improves the draft genome of the human pathogenic amoeba Naegleria fowleri.</title>
        <authorList>
            <person name="Liechti N."/>
            <person name="Schurch N."/>
            <person name="Bruggmann R."/>
            <person name="Wittwer M."/>
        </authorList>
    </citation>
    <scope>NUCLEOTIDE SEQUENCE [LARGE SCALE GENOMIC DNA]</scope>
    <source>
        <strain evidence="2 3">ATCC 30894</strain>
    </source>
</reference>
<feature type="compositionally biased region" description="Low complexity" evidence="1">
    <location>
        <begin position="456"/>
        <end position="471"/>
    </location>
</feature>
<dbReference type="OrthoDB" id="568137at2759"/>
<dbReference type="VEuPathDB" id="AmoebaDB:NfTy_050150"/>
<evidence type="ECO:0000256" key="1">
    <source>
        <dbReference type="SAM" id="MobiDB-lite"/>
    </source>
</evidence>
<dbReference type="AlphaFoldDB" id="A0A6A5BZS4"/>
<feature type="compositionally biased region" description="Low complexity" evidence="1">
    <location>
        <begin position="358"/>
        <end position="375"/>
    </location>
</feature>
<dbReference type="EMBL" id="VFQX01000022">
    <property type="protein sequence ID" value="KAF0979834.1"/>
    <property type="molecule type" value="Genomic_DNA"/>
</dbReference>
<dbReference type="VEuPathDB" id="AmoebaDB:FDP41_000987"/>
<feature type="region of interest" description="Disordered" evidence="1">
    <location>
        <begin position="104"/>
        <end position="125"/>
    </location>
</feature>
<evidence type="ECO:0000313" key="2">
    <source>
        <dbReference type="EMBL" id="KAF0979834.1"/>
    </source>
</evidence>
<organism evidence="2 3">
    <name type="scientific">Naegleria fowleri</name>
    <name type="common">Brain eating amoeba</name>
    <dbReference type="NCBI Taxonomy" id="5763"/>
    <lineage>
        <taxon>Eukaryota</taxon>
        <taxon>Discoba</taxon>
        <taxon>Heterolobosea</taxon>
        <taxon>Tetramitia</taxon>
        <taxon>Eutetramitia</taxon>
        <taxon>Vahlkampfiidae</taxon>
        <taxon>Naegleria</taxon>
    </lineage>
</organism>
<feature type="compositionally biased region" description="Low complexity" evidence="1">
    <location>
        <begin position="289"/>
        <end position="309"/>
    </location>
</feature>
<dbReference type="GeneID" id="68108205"/>
<keyword evidence="3" id="KW-1185">Reference proteome</keyword>
<comment type="caution">
    <text evidence="2">The sequence shown here is derived from an EMBL/GenBank/DDBJ whole genome shotgun (WGS) entry which is preliminary data.</text>
</comment>
<feature type="region of interest" description="Disordered" evidence="1">
    <location>
        <begin position="278"/>
        <end position="506"/>
    </location>
</feature>
<feature type="compositionally biased region" description="Basic and acidic residues" evidence="1">
    <location>
        <begin position="407"/>
        <end position="424"/>
    </location>
</feature>
<accession>A0A6A5BZS4</accession>
<dbReference type="Proteomes" id="UP000444721">
    <property type="component" value="Unassembled WGS sequence"/>
</dbReference>
<feature type="compositionally biased region" description="Polar residues" evidence="1">
    <location>
        <begin position="389"/>
        <end position="404"/>
    </location>
</feature>
<sequence length="506" mass="57634">MSNGSGETFNSKTDYSFGNEPYMVYFTTPDADNLILTIEHKLTCDRWCGRYSSQHIQTLTSKANSYKPFHTFLKMIYQALMKKSNSVSLEFITKNQMEVLFQKKASSSKGSSSTPSMDESETSKASLTPSNTRYLIVIYYTEYDCVRYPLPLAYEEPNIEILKNLIQNLRTENEQLKKPNKEIEKLTREKREVEEAFRKLQVESANEVKHVRKQYDELVRELHIQTAEIEKLKKQLAQQSDQLQRAPELEEKVILLKRELRNAKNEIEQLRAENTKYYLSKQQVHSDSRSSVTKSRSTRSPSPKISSSPRVERSRSPTRRASVEKRGATSRSSSSERRISGYESPKTSKSALPKHLIPTSTSTSSTRNSRSMSPSLRSKTPTKDERKGASSSALSSRKVPSSPSRGRPLESPRRSRTSTTDEKKSRHKAPKKTYYDTSEDESELASNADMYSSQTSPYNSDDYSDYSFSSVSERRGSSSRSSSTKRKPTVVPTSSSNRSHSKGKHR</sequence>
<evidence type="ECO:0000313" key="3">
    <source>
        <dbReference type="Proteomes" id="UP000444721"/>
    </source>
</evidence>
<dbReference type="RefSeq" id="XP_044564547.1">
    <property type="nucleotide sequence ID" value="XM_044713874.1"/>
</dbReference>
<protein>
    <submittedName>
        <fullName evidence="2">Uncharacterized protein</fullName>
    </submittedName>
</protein>